<dbReference type="EMBL" id="JTDY01006088">
    <property type="protein sequence ID" value="KOB66302.1"/>
    <property type="molecule type" value="Genomic_DNA"/>
</dbReference>
<proteinExistence type="predicted"/>
<evidence type="ECO:0000313" key="1">
    <source>
        <dbReference type="EMBL" id="KOB66302.1"/>
    </source>
</evidence>
<dbReference type="STRING" id="104452.A0A0L7KSR5"/>
<protein>
    <submittedName>
        <fullName evidence="1">Retinaldehyde-binding protein 1</fullName>
    </submittedName>
</protein>
<reference evidence="1 2" key="1">
    <citation type="journal article" date="2015" name="Genome Biol. Evol.">
        <title>The genome of winter moth (Operophtera brumata) provides a genomic perspective on sexual dimorphism and phenology.</title>
        <authorList>
            <person name="Derks M.F."/>
            <person name="Smit S."/>
            <person name="Salis L."/>
            <person name="Schijlen E."/>
            <person name="Bossers A."/>
            <person name="Mateman C."/>
            <person name="Pijl A.S."/>
            <person name="de Ridder D."/>
            <person name="Groenen M.A."/>
            <person name="Visser M.E."/>
            <person name="Megens H.J."/>
        </authorList>
    </citation>
    <scope>NUCLEOTIDE SEQUENCE [LARGE SCALE GENOMIC DNA]</scope>
    <source>
        <strain evidence="1">WM2013NL</strain>
        <tissue evidence="1">Head and thorax</tissue>
    </source>
</reference>
<dbReference type="Proteomes" id="UP000037510">
    <property type="component" value="Unassembled WGS sequence"/>
</dbReference>
<dbReference type="AlphaFoldDB" id="A0A0L7KSR5"/>
<evidence type="ECO:0000313" key="2">
    <source>
        <dbReference type="Proteomes" id="UP000037510"/>
    </source>
</evidence>
<accession>A0A0L7KSR5</accession>
<gene>
    <name evidence="1" type="ORF">OBRU01_21428</name>
</gene>
<organism evidence="1 2">
    <name type="scientific">Operophtera brumata</name>
    <name type="common">Winter moth</name>
    <name type="synonym">Phalaena brumata</name>
    <dbReference type="NCBI Taxonomy" id="104452"/>
    <lineage>
        <taxon>Eukaryota</taxon>
        <taxon>Metazoa</taxon>
        <taxon>Ecdysozoa</taxon>
        <taxon>Arthropoda</taxon>
        <taxon>Hexapoda</taxon>
        <taxon>Insecta</taxon>
        <taxon>Pterygota</taxon>
        <taxon>Neoptera</taxon>
        <taxon>Endopterygota</taxon>
        <taxon>Lepidoptera</taxon>
        <taxon>Glossata</taxon>
        <taxon>Ditrysia</taxon>
        <taxon>Geometroidea</taxon>
        <taxon>Geometridae</taxon>
        <taxon>Larentiinae</taxon>
        <taxon>Operophtera</taxon>
    </lineage>
</organism>
<comment type="caution">
    <text evidence="1">The sequence shown here is derived from an EMBL/GenBank/DDBJ whole genome shotgun (WGS) entry which is preliminary data.</text>
</comment>
<feature type="non-terminal residue" evidence="1">
    <location>
        <position position="59"/>
    </location>
</feature>
<name>A0A0L7KSR5_OPEBR</name>
<keyword evidence="2" id="KW-1185">Reference proteome</keyword>
<sequence>MDQMLTDLDQVPRLQFGDVLLQIELDEPRDAVKAIARDQLRETPDVVMPAVQRLRRLLE</sequence>